<dbReference type="AlphaFoldDB" id="A0A9N9GLN0"/>
<dbReference type="Proteomes" id="UP000789572">
    <property type="component" value="Unassembled WGS sequence"/>
</dbReference>
<dbReference type="EMBL" id="CAJVPJ010002286">
    <property type="protein sequence ID" value="CAG8617636.1"/>
    <property type="molecule type" value="Genomic_DNA"/>
</dbReference>
<feature type="compositionally biased region" description="Polar residues" evidence="1">
    <location>
        <begin position="37"/>
        <end position="49"/>
    </location>
</feature>
<feature type="compositionally biased region" description="Low complexity" evidence="1">
    <location>
        <begin position="53"/>
        <end position="64"/>
    </location>
</feature>
<evidence type="ECO:0000256" key="2">
    <source>
        <dbReference type="SAM" id="Phobius"/>
    </source>
</evidence>
<dbReference type="OrthoDB" id="10671777at2759"/>
<reference evidence="3" key="1">
    <citation type="submission" date="2021-06" db="EMBL/GenBank/DDBJ databases">
        <authorList>
            <person name="Kallberg Y."/>
            <person name="Tangrot J."/>
            <person name="Rosling A."/>
        </authorList>
    </citation>
    <scope>NUCLEOTIDE SEQUENCE</scope>
    <source>
        <strain evidence="3">IA702</strain>
    </source>
</reference>
<keyword evidence="2" id="KW-0472">Membrane</keyword>
<feature type="region of interest" description="Disordered" evidence="1">
    <location>
        <begin position="1"/>
        <end position="178"/>
    </location>
</feature>
<keyword evidence="4" id="KW-1185">Reference proteome</keyword>
<feature type="compositionally biased region" description="Polar residues" evidence="1">
    <location>
        <begin position="153"/>
        <end position="177"/>
    </location>
</feature>
<organism evidence="3 4">
    <name type="scientific">Paraglomus occultum</name>
    <dbReference type="NCBI Taxonomy" id="144539"/>
    <lineage>
        <taxon>Eukaryota</taxon>
        <taxon>Fungi</taxon>
        <taxon>Fungi incertae sedis</taxon>
        <taxon>Mucoromycota</taxon>
        <taxon>Glomeromycotina</taxon>
        <taxon>Glomeromycetes</taxon>
        <taxon>Paraglomerales</taxon>
        <taxon>Paraglomeraceae</taxon>
        <taxon>Paraglomus</taxon>
    </lineage>
</organism>
<feature type="compositionally biased region" description="Low complexity" evidence="1">
    <location>
        <begin position="73"/>
        <end position="90"/>
    </location>
</feature>
<accession>A0A9N9GLN0</accession>
<evidence type="ECO:0000313" key="3">
    <source>
        <dbReference type="EMBL" id="CAG8617636.1"/>
    </source>
</evidence>
<gene>
    <name evidence="3" type="ORF">POCULU_LOCUS8265</name>
</gene>
<keyword evidence="2" id="KW-0812">Transmembrane</keyword>
<proteinExistence type="predicted"/>
<comment type="caution">
    <text evidence="3">The sequence shown here is derived from an EMBL/GenBank/DDBJ whole genome shotgun (WGS) entry which is preliminary data.</text>
</comment>
<evidence type="ECO:0000313" key="4">
    <source>
        <dbReference type="Proteomes" id="UP000789572"/>
    </source>
</evidence>
<protein>
    <submittedName>
        <fullName evidence="3">1162_t:CDS:1</fullName>
    </submittedName>
</protein>
<feature type="transmembrane region" description="Helical" evidence="2">
    <location>
        <begin position="214"/>
        <end position="235"/>
    </location>
</feature>
<name>A0A9N9GLN0_9GLOM</name>
<keyword evidence="2" id="KW-1133">Transmembrane helix</keyword>
<feature type="compositionally biased region" description="Low complexity" evidence="1">
    <location>
        <begin position="137"/>
        <end position="147"/>
    </location>
</feature>
<sequence>MDQSRTSSQTQINYGHTRPPPSVYPNPHSGHGYDPNRIQNPYTSDNHLQYGSPFPYNDYYNRNPPNSPPNRQPPLNNYNHPPNSPPNNYNHPPPPNRQPPNNYGYPPNSPPNKHLPNNYNDDRNPPNSPNGYNHGQGSPSNNPGSSSLALNGEFSNSPQTDRGNNSMSDSTPTSNSMRARHLRQMEEFRNSGNPVLVLMGSLGRDNHPEVAKKAWLTVAIIVGCILAIIGVRILLGSRAQDRSCSNDCRNSEAYYDCRDACIRNNTKIGAIIAGVGGFIILVAGFTLKRVTRKDNNNNTTDETAQSS</sequence>
<feature type="compositionally biased region" description="Polar residues" evidence="1">
    <location>
        <begin position="1"/>
        <end position="14"/>
    </location>
</feature>
<evidence type="ECO:0000256" key="1">
    <source>
        <dbReference type="SAM" id="MobiDB-lite"/>
    </source>
</evidence>
<feature type="transmembrane region" description="Helical" evidence="2">
    <location>
        <begin position="268"/>
        <end position="287"/>
    </location>
</feature>